<dbReference type="EC" id="3.4.13.19" evidence="1"/>
<keyword evidence="1" id="KW-0449">Lipoprotein</keyword>
<dbReference type="GeneID" id="108666697"/>
<dbReference type="OrthoDB" id="445695at2759"/>
<dbReference type="PANTHER" id="PTHR10443">
    <property type="entry name" value="MICROSOMAL DIPEPTIDASE"/>
    <property type="match status" value="1"/>
</dbReference>
<keyword evidence="1" id="KW-0336">GPI-anchor</keyword>
<accession>A0A8B7N746</accession>
<dbReference type="InterPro" id="IPR008257">
    <property type="entry name" value="Pept_M19"/>
</dbReference>
<keyword evidence="2" id="KW-1185">Reference proteome</keyword>
<dbReference type="GO" id="GO:0098552">
    <property type="term" value="C:side of membrane"/>
    <property type="evidence" value="ECO:0007669"/>
    <property type="project" value="UniProtKB-KW"/>
</dbReference>
<sequence>MQDWKILFIWILLGLINEVHGNARGGSVDVLGVPPGASHEERLVSARSFLHQTTLLVGARRLRWPLEGSKNSTQARRTSSLQGLLELQRSKVAAQMWSLEVPCGAQYRNAVQLLLEQLDALKRIINAHARYDAPPRTV</sequence>
<dbReference type="PROSITE" id="PS51365">
    <property type="entry name" value="RENAL_DIPEPTIDASE_2"/>
    <property type="match status" value="1"/>
</dbReference>
<comment type="cofactor">
    <cofactor evidence="1">
        <name>Zn(2+)</name>
        <dbReference type="ChEBI" id="CHEBI:29105"/>
    </cofactor>
</comment>
<comment type="catalytic activity">
    <reaction evidence="1">
        <text>an L-aminoacyl-L-amino acid + H2O = 2 an L-alpha-amino acid</text>
        <dbReference type="Rhea" id="RHEA:48940"/>
        <dbReference type="ChEBI" id="CHEBI:15377"/>
        <dbReference type="ChEBI" id="CHEBI:59869"/>
        <dbReference type="ChEBI" id="CHEBI:77460"/>
        <dbReference type="EC" id="3.4.13.19"/>
    </reaction>
</comment>
<evidence type="ECO:0000313" key="3">
    <source>
        <dbReference type="RefSeq" id="XP_018009103.2"/>
    </source>
</evidence>
<comment type="subcellular location">
    <subcellularLocation>
        <location evidence="1">Membrane</location>
        <topology evidence="1">Lipid-anchor</topology>
        <topology evidence="1">GPI-anchor</topology>
    </subcellularLocation>
</comment>
<gene>
    <name evidence="3" type="primary">LOC108666697</name>
</gene>
<keyword evidence="1" id="KW-0224">Dipeptidase</keyword>
<dbReference type="RefSeq" id="XP_018009103.2">
    <property type="nucleotide sequence ID" value="XM_018153614.2"/>
</dbReference>
<comment type="similarity">
    <text evidence="1">Belongs to the metallo-dependent hydrolases superfamily. Peptidase M19 family.</text>
</comment>
<dbReference type="GO" id="GO:0046872">
    <property type="term" value="F:metal ion binding"/>
    <property type="evidence" value="ECO:0007669"/>
    <property type="project" value="UniProtKB-UniRule"/>
</dbReference>
<feature type="signal peptide" evidence="1">
    <location>
        <begin position="1"/>
        <end position="21"/>
    </location>
</feature>
<dbReference type="Proteomes" id="UP000694843">
    <property type="component" value="Unplaced"/>
</dbReference>
<evidence type="ECO:0000256" key="1">
    <source>
        <dbReference type="RuleBase" id="RU341113"/>
    </source>
</evidence>
<reference evidence="3" key="1">
    <citation type="submission" date="2025-08" db="UniProtKB">
        <authorList>
            <consortium name="RefSeq"/>
        </authorList>
    </citation>
    <scope>IDENTIFICATION</scope>
    <source>
        <tissue evidence="3">Whole organism</tissue>
    </source>
</reference>
<keyword evidence="1" id="KW-0479">Metal-binding</keyword>
<dbReference type="PANTHER" id="PTHR10443:SF12">
    <property type="entry name" value="DIPEPTIDASE"/>
    <property type="match status" value="1"/>
</dbReference>
<keyword evidence="1" id="KW-0325">Glycoprotein</keyword>
<dbReference type="Gene3D" id="3.20.20.140">
    <property type="entry name" value="Metal-dependent hydrolases"/>
    <property type="match status" value="1"/>
</dbReference>
<keyword evidence="1" id="KW-0645">Protease</keyword>
<name>A0A8B7N746_HYAAZ</name>
<keyword evidence="1" id="KW-0378">Hydrolase</keyword>
<dbReference type="Pfam" id="PF01244">
    <property type="entry name" value="Peptidase_M19"/>
    <property type="match status" value="1"/>
</dbReference>
<dbReference type="KEGG" id="hazt:108666697"/>
<keyword evidence="1" id="KW-0862">Zinc</keyword>
<comment type="subunit">
    <text evidence="1">Homodimer; disulfide-linked.</text>
</comment>
<evidence type="ECO:0000313" key="2">
    <source>
        <dbReference type="Proteomes" id="UP000694843"/>
    </source>
</evidence>
<feature type="chain" id="PRO_5043088658" description="Dipeptidase" evidence="1">
    <location>
        <begin position="22"/>
        <end position="138"/>
    </location>
</feature>
<keyword evidence="1" id="KW-0732">Signal</keyword>
<dbReference type="GO" id="GO:0006508">
    <property type="term" value="P:proteolysis"/>
    <property type="evidence" value="ECO:0007669"/>
    <property type="project" value="UniProtKB-KW"/>
</dbReference>
<keyword evidence="1" id="KW-0482">Metalloprotease</keyword>
<keyword evidence="1" id="KW-0472">Membrane</keyword>
<keyword evidence="1" id="KW-1015">Disulfide bond</keyword>
<dbReference type="AlphaFoldDB" id="A0A8B7N746"/>
<protein>
    <recommendedName>
        <fullName evidence="1">Dipeptidase</fullName>
        <ecNumber evidence="1">3.4.13.19</ecNumber>
    </recommendedName>
</protein>
<dbReference type="GO" id="GO:0070573">
    <property type="term" value="F:metallodipeptidase activity"/>
    <property type="evidence" value="ECO:0007669"/>
    <property type="project" value="InterPro"/>
</dbReference>
<proteinExistence type="inferred from homology"/>
<organism evidence="2 3">
    <name type="scientific">Hyalella azteca</name>
    <name type="common">Amphipod</name>
    <dbReference type="NCBI Taxonomy" id="294128"/>
    <lineage>
        <taxon>Eukaryota</taxon>
        <taxon>Metazoa</taxon>
        <taxon>Ecdysozoa</taxon>
        <taxon>Arthropoda</taxon>
        <taxon>Crustacea</taxon>
        <taxon>Multicrustacea</taxon>
        <taxon>Malacostraca</taxon>
        <taxon>Eumalacostraca</taxon>
        <taxon>Peracarida</taxon>
        <taxon>Amphipoda</taxon>
        <taxon>Senticaudata</taxon>
        <taxon>Talitrida</taxon>
        <taxon>Talitroidea</taxon>
        <taxon>Hyalellidae</taxon>
        <taxon>Hyalella</taxon>
    </lineage>
</organism>